<organism evidence="2 3">
    <name type="scientific">Rhodocytophaga rosea</name>
    <dbReference type="NCBI Taxonomy" id="2704465"/>
    <lineage>
        <taxon>Bacteria</taxon>
        <taxon>Pseudomonadati</taxon>
        <taxon>Bacteroidota</taxon>
        <taxon>Cytophagia</taxon>
        <taxon>Cytophagales</taxon>
        <taxon>Rhodocytophagaceae</taxon>
        <taxon>Rhodocytophaga</taxon>
    </lineage>
</organism>
<evidence type="ECO:0000259" key="1">
    <source>
        <dbReference type="Pfam" id="PF19573"/>
    </source>
</evidence>
<proteinExistence type="predicted"/>
<gene>
    <name evidence="2" type="ORF">GXP67_24270</name>
</gene>
<dbReference type="AlphaFoldDB" id="A0A6C0GNC0"/>
<keyword evidence="3" id="KW-1185">Reference proteome</keyword>
<accession>A0A6C0GNC0</accession>
<dbReference type="InterPro" id="IPR045743">
    <property type="entry name" value="DUF6089"/>
</dbReference>
<dbReference type="Gene3D" id="2.40.160.20">
    <property type="match status" value="1"/>
</dbReference>
<dbReference type="InterPro" id="IPR011250">
    <property type="entry name" value="OMP/PagP_B-barrel"/>
</dbReference>
<dbReference type="Proteomes" id="UP000480178">
    <property type="component" value="Chromosome"/>
</dbReference>
<evidence type="ECO:0000313" key="2">
    <source>
        <dbReference type="EMBL" id="QHT69538.1"/>
    </source>
</evidence>
<protein>
    <submittedName>
        <fullName evidence="2">Outer membrane beta-barrel protein</fullName>
    </submittedName>
</protein>
<sequence length="212" mass="24196">MISYESIAQRLEIGAGGGAMLYKGDLAPELIPKFARPGATIFLRHNPGKAISLKYSFSLGRIFADDRETDDNFANQRNRFFNTRITELAATAEYNFLDYRSDKARKPWTPYLFGGIAVYKFDPVENLRPEYKLTQLALPFGVGFKYVLGGQWNLGIEFGARKIFTDYLDDLGGDLNTTNKFQNGNPNDKDMYVFTTLTVSYTFYKIRCPNFY</sequence>
<name>A0A6C0GNC0_9BACT</name>
<dbReference type="SUPFAM" id="SSF56925">
    <property type="entry name" value="OMPA-like"/>
    <property type="match status" value="1"/>
</dbReference>
<dbReference type="KEGG" id="rhoz:GXP67_24270"/>
<dbReference type="Pfam" id="PF19573">
    <property type="entry name" value="DUF6089"/>
    <property type="match status" value="1"/>
</dbReference>
<reference evidence="2 3" key="1">
    <citation type="submission" date="2020-01" db="EMBL/GenBank/DDBJ databases">
        <authorList>
            <person name="Kim M.K."/>
        </authorList>
    </citation>
    <scope>NUCLEOTIDE SEQUENCE [LARGE SCALE GENOMIC DNA]</scope>
    <source>
        <strain evidence="2 3">172606-1</strain>
    </source>
</reference>
<dbReference type="RefSeq" id="WP_162445526.1">
    <property type="nucleotide sequence ID" value="NZ_CP048222.1"/>
</dbReference>
<feature type="domain" description="DUF6089" evidence="1">
    <location>
        <begin position="5"/>
        <end position="208"/>
    </location>
</feature>
<dbReference type="EMBL" id="CP048222">
    <property type="protein sequence ID" value="QHT69538.1"/>
    <property type="molecule type" value="Genomic_DNA"/>
</dbReference>
<evidence type="ECO:0000313" key="3">
    <source>
        <dbReference type="Proteomes" id="UP000480178"/>
    </source>
</evidence>